<evidence type="ECO:0000256" key="1">
    <source>
        <dbReference type="SAM" id="MobiDB-lite"/>
    </source>
</evidence>
<dbReference type="EMBL" id="CAXAMN010025717">
    <property type="protein sequence ID" value="CAK9097328.1"/>
    <property type="molecule type" value="Genomic_DNA"/>
</dbReference>
<comment type="caution">
    <text evidence="2">The sequence shown here is derived from an EMBL/GenBank/DDBJ whole genome shotgun (WGS) entry which is preliminary data.</text>
</comment>
<name>A0ABP0RC54_9DINO</name>
<keyword evidence="3" id="KW-1185">Reference proteome</keyword>
<accession>A0ABP0RC54</accession>
<feature type="region of interest" description="Disordered" evidence="1">
    <location>
        <begin position="185"/>
        <end position="212"/>
    </location>
</feature>
<gene>
    <name evidence="2" type="ORF">CCMP2556_LOCUS46213</name>
</gene>
<evidence type="ECO:0000313" key="2">
    <source>
        <dbReference type="EMBL" id="CAK9097328.1"/>
    </source>
</evidence>
<organism evidence="2 3">
    <name type="scientific">Durusdinium trenchii</name>
    <dbReference type="NCBI Taxonomy" id="1381693"/>
    <lineage>
        <taxon>Eukaryota</taxon>
        <taxon>Sar</taxon>
        <taxon>Alveolata</taxon>
        <taxon>Dinophyceae</taxon>
        <taxon>Suessiales</taxon>
        <taxon>Symbiodiniaceae</taxon>
        <taxon>Durusdinium</taxon>
    </lineage>
</organism>
<protein>
    <recommendedName>
        <fullName evidence="4">Nudix hydrolase domain-containing protein</fullName>
    </recommendedName>
</protein>
<sequence>MLLCGHPCSRPAFLEPCSVRVASPAESLRFRAWQGLKWAAGAALVGWGVLRLYERRPRRRRSSVVRGAAIPEDFRAAGVIFYTMNAQELGKLLLAVEERRVPLRELGLGSGSAQKRVLLFPQGKREPEDEDYVATARREFVEETADFGDLARHLKGPLEAIWYIAAKMAVVFCEVPASVVEESEEARSSQAAAPAKPAPRPRRQQARQQEGLPVTVGGAKCPLLQEKDAQKKKALPLQPVWVDASDLRIALGSSAGEVETQIGRYHLFPVSRKFFQIGEVSRWLGLVAPSRHRGVAAR</sequence>
<reference evidence="2 3" key="1">
    <citation type="submission" date="2024-02" db="EMBL/GenBank/DDBJ databases">
        <authorList>
            <person name="Chen Y."/>
            <person name="Shah S."/>
            <person name="Dougan E. K."/>
            <person name="Thang M."/>
            <person name="Chan C."/>
        </authorList>
    </citation>
    <scope>NUCLEOTIDE SEQUENCE [LARGE SCALE GENOMIC DNA]</scope>
</reference>
<dbReference type="SUPFAM" id="SSF55811">
    <property type="entry name" value="Nudix"/>
    <property type="match status" value="1"/>
</dbReference>
<dbReference type="InterPro" id="IPR015797">
    <property type="entry name" value="NUDIX_hydrolase-like_dom_sf"/>
</dbReference>
<dbReference type="Proteomes" id="UP001642484">
    <property type="component" value="Unassembled WGS sequence"/>
</dbReference>
<proteinExistence type="predicted"/>
<evidence type="ECO:0000313" key="3">
    <source>
        <dbReference type="Proteomes" id="UP001642484"/>
    </source>
</evidence>
<dbReference type="Gene3D" id="3.90.79.10">
    <property type="entry name" value="Nucleoside Triphosphate Pyrophosphohydrolase"/>
    <property type="match status" value="1"/>
</dbReference>
<evidence type="ECO:0008006" key="4">
    <source>
        <dbReference type="Google" id="ProtNLM"/>
    </source>
</evidence>